<dbReference type="Proteomes" id="UP000076929">
    <property type="component" value="Chromosome"/>
</dbReference>
<sequence length="127" mass="13968">MLVPIPGFAHLLYLVPDPLPRAIQARTEVPREVSVLIRVALDSAFGLRPITHLNPKLFDAAVRAHVSARRKQGFTQTADLLSCHVQLGEQTAEVCGSISVGLRRTAYAARLVESGGIWRMLNFRVLS</sequence>
<gene>
    <name evidence="1" type="ORF">ccrud_03700</name>
</gene>
<dbReference type="OrthoDB" id="4412961at2"/>
<accession>A0A172QRW2</accession>
<evidence type="ECO:0000313" key="2">
    <source>
        <dbReference type="Proteomes" id="UP000076929"/>
    </source>
</evidence>
<protein>
    <submittedName>
        <fullName evidence="1">Uncharacterized protein</fullName>
    </submittedName>
</protein>
<dbReference type="InterPro" id="IPR045596">
    <property type="entry name" value="DUF6459"/>
</dbReference>
<evidence type="ECO:0000313" key="1">
    <source>
        <dbReference type="EMBL" id="ANE03411.1"/>
    </source>
</evidence>
<keyword evidence="2" id="KW-1185">Reference proteome</keyword>
<dbReference type="Pfam" id="PF20060">
    <property type="entry name" value="DUF6459"/>
    <property type="match status" value="1"/>
</dbReference>
<reference evidence="1 2" key="1">
    <citation type="submission" date="2016-05" db="EMBL/GenBank/DDBJ databases">
        <title>Complete genome sequence of Corynebacterium crudilactis, a new Corynebacterium species isolated from raw cow's milk.</title>
        <authorList>
            <person name="Christian R."/>
            <person name="Zimmermann J."/>
            <person name="Lipski A."/>
            <person name="Kalinowski J."/>
        </authorList>
    </citation>
    <scope>NUCLEOTIDE SEQUENCE [LARGE SCALE GENOMIC DNA]</scope>
    <source>
        <strain evidence="1 2">JZ16</strain>
    </source>
</reference>
<name>A0A172QRW2_9CORY</name>
<organism evidence="1 2">
    <name type="scientific">Corynebacterium crudilactis</name>
    <dbReference type="NCBI Taxonomy" id="1652495"/>
    <lineage>
        <taxon>Bacteria</taxon>
        <taxon>Bacillati</taxon>
        <taxon>Actinomycetota</taxon>
        <taxon>Actinomycetes</taxon>
        <taxon>Mycobacteriales</taxon>
        <taxon>Corynebacteriaceae</taxon>
        <taxon>Corynebacterium</taxon>
    </lineage>
</organism>
<dbReference type="RefSeq" id="WP_066564916.1">
    <property type="nucleotide sequence ID" value="NZ_CP015622.1"/>
</dbReference>
<dbReference type="EMBL" id="CP015622">
    <property type="protein sequence ID" value="ANE03411.1"/>
    <property type="molecule type" value="Genomic_DNA"/>
</dbReference>
<proteinExistence type="predicted"/>
<dbReference type="STRING" id="1652495.ccrud_03700"/>
<dbReference type="KEGG" id="ccjz:ccrud_03700"/>
<dbReference type="AlphaFoldDB" id="A0A172QRW2"/>